<feature type="chain" id="PRO_5037542222" evidence="1">
    <location>
        <begin position="21"/>
        <end position="333"/>
    </location>
</feature>
<dbReference type="InterPro" id="IPR036582">
    <property type="entry name" value="Mao_N_sf"/>
</dbReference>
<gene>
    <name evidence="3" type="ORF">H8S45_09210</name>
</gene>
<sequence length="333" mass="35468">MKRIIAGVLGAMLLGTAAGAAEQPAEPYQPQPYRITEQAEIVEVHTSVHEGDITLVPRITVKTDTWDELTLMLGEDTFLADARDGTVKRMTDVSGQTDALQTGDTLLVTYEPEMTRSIPPQTHAELVVTHPDEGVTPHLLDVEVLYRDETVRFLTDNAGLVVSVDAQTPVQTLYGEAAEAADLHMGATVVAWYDIVALSMPGQTAAQKVVLLPQQDRTFTILTGGDIAIAQGRVENGVAMVPVRAVAEALGYTVSWDGVDESVRLSLDGSAAADIWLGEDRYSLGDGGSGLALGAASYEVDGVSWVPAEVFTRLGHSGQALTGSVMHLSGRME</sequence>
<proteinExistence type="predicted"/>
<dbReference type="EMBL" id="JACOPL010000007">
    <property type="protein sequence ID" value="MBC5725632.1"/>
    <property type="molecule type" value="Genomic_DNA"/>
</dbReference>
<dbReference type="Pfam" id="PF07833">
    <property type="entry name" value="Cu_amine_oxidN1"/>
    <property type="match status" value="1"/>
</dbReference>
<keyword evidence="4" id="KW-1185">Reference proteome</keyword>
<evidence type="ECO:0000256" key="1">
    <source>
        <dbReference type="SAM" id="SignalP"/>
    </source>
</evidence>
<feature type="signal peptide" evidence="1">
    <location>
        <begin position="1"/>
        <end position="20"/>
    </location>
</feature>
<comment type="caution">
    <text evidence="3">The sequence shown here is derived from an EMBL/GenBank/DDBJ whole genome shotgun (WGS) entry which is preliminary data.</text>
</comment>
<dbReference type="InterPro" id="IPR012854">
    <property type="entry name" value="Cu_amine_oxidase-like_N"/>
</dbReference>
<dbReference type="AlphaFoldDB" id="A0A923LXB7"/>
<protein>
    <submittedName>
        <fullName evidence="3">Copper amine oxidase N-terminal domain-containing protein</fullName>
    </submittedName>
</protein>
<accession>A0A923LXB7</accession>
<reference evidence="3" key="1">
    <citation type="submission" date="2020-08" db="EMBL/GenBank/DDBJ databases">
        <title>Genome public.</title>
        <authorList>
            <person name="Liu C."/>
            <person name="Sun Q."/>
        </authorList>
    </citation>
    <scope>NUCLEOTIDE SEQUENCE</scope>
    <source>
        <strain evidence="3">NSJ-28</strain>
    </source>
</reference>
<dbReference type="SUPFAM" id="SSF55383">
    <property type="entry name" value="Copper amine oxidase, domain N"/>
    <property type="match status" value="1"/>
</dbReference>
<keyword evidence="1" id="KW-0732">Signal</keyword>
<evidence type="ECO:0000313" key="3">
    <source>
        <dbReference type="EMBL" id="MBC5725632.1"/>
    </source>
</evidence>
<dbReference type="RefSeq" id="WP_054326724.1">
    <property type="nucleotide sequence ID" value="NZ_JACOPL010000007.1"/>
</dbReference>
<evidence type="ECO:0000313" key="4">
    <source>
        <dbReference type="Proteomes" id="UP000606499"/>
    </source>
</evidence>
<organism evidence="3 4">
    <name type="scientific">Agathobaculum faecis</name>
    <dbReference type="NCBI Taxonomy" id="2763013"/>
    <lineage>
        <taxon>Bacteria</taxon>
        <taxon>Bacillati</taxon>
        <taxon>Bacillota</taxon>
        <taxon>Clostridia</taxon>
        <taxon>Eubacteriales</taxon>
        <taxon>Butyricicoccaceae</taxon>
        <taxon>Agathobaculum</taxon>
    </lineage>
</organism>
<dbReference type="Gene3D" id="3.30.457.10">
    <property type="entry name" value="Copper amine oxidase-like, N-terminal domain"/>
    <property type="match status" value="1"/>
</dbReference>
<dbReference type="Proteomes" id="UP000606499">
    <property type="component" value="Unassembled WGS sequence"/>
</dbReference>
<feature type="domain" description="Copper amine oxidase-like N-terminal" evidence="2">
    <location>
        <begin position="231"/>
        <end position="312"/>
    </location>
</feature>
<evidence type="ECO:0000259" key="2">
    <source>
        <dbReference type="Pfam" id="PF07833"/>
    </source>
</evidence>
<name>A0A923LXB7_9FIRM</name>